<gene>
    <name evidence="5" type="ORF">CVLEPA_LOCUS16130</name>
</gene>
<dbReference type="InterPro" id="IPR036772">
    <property type="entry name" value="SRCR-like_dom_sf"/>
</dbReference>
<evidence type="ECO:0000256" key="1">
    <source>
        <dbReference type="ARBA" id="ARBA00023157"/>
    </source>
</evidence>
<feature type="chain" id="PRO_5045588762" description="SRCR domain-containing protein" evidence="3">
    <location>
        <begin position="18"/>
        <end position="349"/>
    </location>
</feature>
<keyword evidence="1 2" id="KW-1015">Disulfide bond</keyword>
<protein>
    <recommendedName>
        <fullName evidence="4">SRCR domain-containing protein</fullName>
    </recommendedName>
</protein>
<dbReference type="InterPro" id="IPR001190">
    <property type="entry name" value="SRCR"/>
</dbReference>
<dbReference type="Pfam" id="PF00090">
    <property type="entry name" value="TSP_1"/>
    <property type="match status" value="1"/>
</dbReference>
<dbReference type="Gene3D" id="2.20.100.10">
    <property type="entry name" value="Thrombospondin type-1 (TSP1) repeat"/>
    <property type="match status" value="1"/>
</dbReference>
<dbReference type="PROSITE" id="PS50092">
    <property type="entry name" value="TSP1"/>
    <property type="match status" value="1"/>
</dbReference>
<evidence type="ECO:0000259" key="4">
    <source>
        <dbReference type="PROSITE" id="PS50287"/>
    </source>
</evidence>
<dbReference type="EMBL" id="CAWYQH010000098">
    <property type="protein sequence ID" value="CAK8684962.1"/>
    <property type="molecule type" value="Genomic_DNA"/>
</dbReference>
<name>A0ABP0FZF2_CLALP</name>
<accession>A0ABP0FZF2</accession>
<dbReference type="InterPro" id="IPR055918">
    <property type="entry name" value="DUF7495"/>
</dbReference>
<dbReference type="SUPFAM" id="SSF56487">
    <property type="entry name" value="SRCR-like"/>
    <property type="match status" value="1"/>
</dbReference>
<reference evidence="5 6" key="1">
    <citation type="submission" date="2024-02" db="EMBL/GenBank/DDBJ databases">
        <authorList>
            <person name="Daric V."/>
            <person name="Darras S."/>
        </authorList>
    </citation>
    <scope>NUCLEOTIDE SEQUENCE [LARGE SCALE GENOMIC DNA]</scope>
</reference>
<evidence type="ECO:0000313" key="5">
    <source>
        <dbReference type="EMBL" id="CAK8684962.1"/>
    </source>
</evidence>
<evidence type="ECO:0000256" key="3">
    <source>
        <dbReference type="SAM" id="SignalP"/>
    </source>
</evidence>
<dbReference type="InterPro" id="IPR000884">
    <property type="entry name" value="TSP1_rpt"/>
</dbReference>
<dbReference type="SMART" id="SM00209">
    <property type="entry name" value="TSP1"/>
    <property type="match status" value="1"/>
</dbReference>
<dbReference type="Proteomes" id="UP001642483">
    <property type="component" value="Unassembled WGS sequence"/>
</dbReference>
<dbReference type="SUPFAM" id="SSF82895">
    <property type="entry name" value="TSP-1 type 1 repeat"/>
    <property type="match status" value="1"/>
</dbReference>
<dbReference type="Pfam" id="PF24325">
    <property type="entry name" value="DUF7495"/>
    <property type="match status" value="1"/>
</dbReference>
<keyword evidence="6" id="KW-1185">Reference proteome</keyword>
<comment type="caution">
    <text evidence="5">The sequence shown here is derived from an EMBL/GenBank/DDBJ whole genome shotgun (WGS) entry which is preliminary data.</text>
</comment>
<proteinExistence type="predicted"/>
<feature type="domain" description="SRCR" evidence="4">
    <location>
        <begin position="140"/>
        <end position="244"/>
    </location>
</feature>
<organism evidence="5 6">
    <name type="scientific">Clavelina lepadiformis</name>
    <name type="common">Light-bulb sea squirt</name>
    <name type="synonym">Ascidia lepadiformis</name>
    <dbReference type="NCBI Taxonomy" id="159417"/>
    <lineage>
        <taxon>Eukaryota</taxon>
        <taxon>Metazoa</taxon>
        <taxon>Chordata</taxon>
        <taxon>Tunicata</taxon>
        <taxon>Ascidiacea</taxon>
        <taxon>Aplousobranchia</taxon>
        <taxon>Clavelinidae</taxon>
        <taxon>Clavelina</taxon>
    </lineage>
</organism>
<dbReference type="PROSITE" id="PS50287">
    <property type="entry name" value="SRCR_2"/>
    <property type="match status" value="1"/>
</dbReference>
<keyword evidence="3" id="KW-0732">Signal</keyword>
<comment type="caution">
    <text evidence="2">Lacks conserved residue(s) required for the propagation of feature annotation.</text>
</comment>
<dbReference type="InterPro" id="IPR036383">
    <property type="entry name" value="TSP1_rpt_sf"/>
</dbReference>
<feature type="signal peptide" evidence="3">
    <location>
        <begin position="1"/>
        <end position="17"/>
    </location>
</feature>
<feature type="disulfide bond" evidence="2">
    <location>
        <begin position="214"/>
        <end position="224"/>
    </location>
</feature>
<evidence type="ECO:0000313" key="6">
    <source>
        <dbReference type="Proteomes" id="UP001642483"/>
    </source>
</evidence>
<dbReference type="Gene3D" id="3.10.250.10">
    <property type="entry name" value="SRCR-like domain"/>
    <property type="match status" value="1"/>
</dbReference>
<sequence length="349" mass="38973">MKFFGVALTLILSCCNAQIRRQATCEIDVEAGEVVAALPGKRGPSGAPGIKGTKGEPGDCKKWITAVESLEQRLSDLQNELWIRDWSTWTSWGECSTQRSCGIGSRSRSRTCLFSRNGGPCEGSDVETGECRVPSCDASVRLLNGTFGPVFIYDDSNSEAPKWRGVCEYQSLSSAEKTGILKAVCRSKDLSLAYIRPIENKLFTDQIYLSPKRCGDNEDHLMQCEHDGWKYHPDCRRQLQVFCTDVQHFHLPSNQVTWTIVKQFCESLGRRMCSITEIFSFNDRVPIITGIIPGDHWAPISGEEKDWVQVGSSRNFNGLTHSETHSYGVPTWGEVISNGPYKGNFYCCL</sequence>
<evidence type="ECO:0000256" key="2">
    <source>
        <dbReference type="PROSITE-ProRule" id="PRU00196"/>
    </source>
</evidence>